<dbReference type="AlphaFoldDB" id="A0A812RT41"/>
<dbReference type="EMBL" id="CAJNIZ010021335">
    <property type="protein sequence ID" value="CAE7450683.1"/>
    <property type="molecule type" value="Genomic_DNA"/>
</dbReference>
<organism evidence="2 3">
    <name type="scientific">Symbiodinium pilosum</name>
    <name type="common">Dinoflagellate</name>
    <dbReference type="NCBI Taxonomy" id="2952"/>
    <lineage>
        <taxon>Eukaryota</taxon>
        <taxon>Sar</taxon>
        <taxon>Alveolata</taxon>
        <taxon>Dinophyceae</taxon>
        <taxon>Suessiales</taxon>
        <taxon>Symbiodiniaceae</taxon>
        <taxon>Symbiodinium</taxon>
    </lineage>
</organism>
<gene>
    <name evidence="2" type="ORF">SPIL2461_LOCUS11037</name>
</gene>
<evidence type="ECO:0000313" key="2">
    <source>
        <dbReference type="EMBL" id="CAE7450683.1"/>
    </source>
</evidence>
<proteinExistence type="predicted"/>
<feature type="domain" description="Methyltransferase" evidence="1">
    <location>
        <begin position="46"/>
        <end position="128"/>
    </location>
</feature>
<dbReference type="Proteomes" id="UP000649617">
    <property type="component" value="Unassembled WGS sequence"/>
</dbReference>
<comment type="caution">
    <text evidence="2">The sequence shown here is derived from an EMBL/GenBank/DDBJ whole genome shotgun (WGS) entry which is preliminary data.</text>
</comment>
<reference evidence="2" key="1">
    <citation type="submission" date="2021-02" db="EMBL/GenBank/DDBJ databases">
        <authorList>
            <person name="Dougan E. K."/>
            <person name="Rhodes N."/>
            <person name="Thang M."/>
            <person name="Chan C."/>
        </authorList>
    </citation>
    <scope>NUCLEOTIDE SEQUENCE</scope>
</reference>
<name>A0A812RT41_SYMPI</name>
<keyword evidence="3" id="KW-1185">Reference proteome</keyword>
<sequence length="197" mass="21888">AAMSDTSADSPTRVRESGMPPVEYWETLVDPEAMLDALGFTSGCHRKVAKRCESVETFDIEPRMVVQTEKRLQAAGLGNVNAQVRDVVADGYGLDEGTADAVLLMNILHCEEPVAMLRQAASLLSDRGVVYASHWRYDDTTPRGPPLAIRPRPEQLKQWAMETGLLEVAVGPVDCPPWHYGWSFRRVAQRVARGLRR</sequence>
<dbReference type="OrthoDB" id="430634at2759"/>
<dbReference type="InterPro" id="IPR029063">
    <property type="entry name" value="SAM-dependent_MTases_sf"/>
</dbReference>
<feature type="non-terminal residue" evidence="2">
    <location>
        <position position="197"/>
    </location>
</feature>
<accession>A0A812RT41</accession>
<dbReference type="SUPFAM" id="SSF53335">
    <property type="entry name" value="S-adenosyl-L-methionine-dependent methyltransferases"/>
    <property type="match status" value="1"/>
</dbReference>
<dbReference type="Pfam" id="PF13649">
    <property type="entry name" value="Methyltransf_25"/>
    <property type="match status" value="1"/>
</dbReference>
<evidence type="ECO:0000259" key="1">
    <source>
        <dbReference type="Pfam" id="PF13649"/>
    </source>
</evidence>
<dbReference type="InterPro" id="IPR041698">
    <property type="entry name" value="Methyltransf_25"/>
</dbReference>
<dbReference type="Gene3D" id="3.40.50.150">
    <property type="entry name" value="Vaccinia Virus protein VP39"/>
    <property type="match status" value="1"/>
</dbReference>
<evidence type="ECO:0000313" key="3">
    <source>
        <dbReference type="Proteomes" id="UP000649617"/>
    </source>
</evidence>
<protein>
    <recommendedName>
        <fullName evidence="1">Methyltransferase domain-containing protein</fullName>
    </recommendedName>
</protein>